<dbReference type="EMBL" id="MCGT01000015">
    <property type="protein sequence ID" value="ORX53566.1"/>
    <property type="molecule type" value="Genomic_DNA"/>
</dbReference>
<comment type="caution">
    <text evidence="1">The sequence shown here is derived from an EMBL/GenBank/DDBJ whole genome shotgun (WGS) entry which is preliminary data.</text>
</comment>
<organism evidence="1 2">
    <name type="scientific">Hesseltinella vesiculosa</name>
    <dbReference type="NCBI Taxonomy" id="101127"/>
    <lineage>
        <taxon>Eukaryota</taxon>
        <taxon>Fungi</taxon>
        <taxon>Fungi incertae sedis</taxon>
        <taxon>Mucoromycota</taxon>
        <taxon>Mucoromycotina</taxon>
        <taxon>Mucoromycetes</taxon>
        <taxon>Mucorales</taxon>
        <taxon>Cunninghamellaceae</taxon>
        <taxon>Hesseltinella</taxon>
    </lineage>
</organism>
<dbReference type="OrthoDB" id="408152at2759"/>
<dbReference type="SUPFAM" id="SSF52540">
    <property type="entry name" value="P-loop containing nucleoside triphosphate hydrolases"/>
    <property type="match status" value="1"/>
</dbReference>
<dbReference type="InterPro" id="IPR040632">
    <property type="entry name" value="Sulfotransfer_4"/>
</dbReference>
<accession>A0A1X2GH20</accession>
<dbReference type="PANTHER" id="PTHR36978:SF4">
    <property type="entry name" value="P-LOOP CONTAINING NUCLEOSIDE TRIPHOSPHATE HYDROLASE PROTEIN"/>
    <property type="match status" value="1"/>
</dbReference>
<dbReference type="Pfam" id="PF17784">
    <property type="entry name" value="Sulfotransfer_4"/>
    <property type="match status" value="1"/>
</dbReference>
<dbReference type="Proteomes" id="UP000242146">
    <property type="component" value="Unassembled WGS sequence"/>
</dbReference>
<name>A0A1X2GH20_9FUNG</name>
<dbReference type="STRING" id="101127.A0A1X2GH20"/>
<evidence type="ECO:0000313" key="2">
    <source>
        <dbReference type="Proteomes" id="UP000242146"/>
    </source>
</evidence>
<protein>
    <recommendedName>
        <fullName evidence="3">Sulfotransferase family protein</fullName>
    </recommendedName>
</protein>
<proteinExistence type="predicted"/>
<dbReference type="PANTHER" id="PTHR36978">
    <property type="entry name" value="P-LOOP CONTAINING NUCLEOTIDE TRIPHOSPHATE HYDROLASE"/>
    <property type="match status" value="1"/>
</dbReference>
<dbReference type="Gene3D" id="3.40.50.300">
    <property type="entry name" value="P-loop containing nucleotide triphosphate hydrolases"/>
    <property type="match status" value="1"/>
</dbReference>
<evidence type="ECO:0000313" key="1">
    <source>
        <dbReference type="EMBL" id="ORX53566.1"/>
    </source>
</evidence>
<dbReference type="AlphaFoldDB" id="A0A1X2GH20"/>
<dbReference type="InterPro" id="IPR027417">
    <property type="entry name" value="P-loop_NTPase"/>
</dbReference>
<reference evidence="1 2" key="1">
    <citation type="submission" date="2016-07" db="EMBL/GenBank/DDBJ databases">
        <title>Pervasive Adenine N6-methylation of Active Genes in Fungi.</title>
        <authorList>
            <consortium name="DOE Joint Genome Institute"/>
            <person name="Mondo S.J."/>
            <person name="Dannebaum R.O."/>
            <person name="Kuo R.C."/>
            <person name="Labutti K."/>
            <person name="Haridas S."/>
            <person name="Kuo A."/>
            <person name="Salamov A."/>
            <person name="Ahrendt S.R."/>
            <person name="Lipzen A."/>
            <person name="Sullivan W."/>
            <person name="Andreopoulos W.B."/>
            <person name="Clum A."/>
            <person name="Lindquist E."/>
            <person name="Daum C."/>
            <person name="Ramamoorthy G.K."/>
            <person name="Gryganskyi A."/>
            <person name="Culley D."/>
            <person name="Magnuson J.K."/>
            <person name="James T.Y."/>
            <person name="O'Malley M.A."/>
            <person name="Stajich J.E."/>
            <person name="Spatafora J.W."/>
            <person name="Visel A."/>
            <person name="Grigoriev I.V."/>
        </authorList>
    </citation>
    <scope>NUCLEOTIDE SEQUENCE [LARGE SCALE GENOMIC DNA]</scope>
    <source>
        <strain evidence="1 2">NRRL 3301</strain>
    </source>
</reference>
<sequence length="225" mass="25464">MPLEVIGAGFGRTGTTSLWAALDKLGYKTHHMRTLFMDDTQDVTVWENAFENPGSPDTDWEKVYSQFTAAVDHPTANFYKELSEVYPDAKVILTVRSAESWIKSVRNTIFKHFETDEFPPGHLGNVMRMTRKTSFGGDLLTVEGKAKIADDAYMTKLFNDHIEEVKRTISADRLLVLNLGDGWEPLCHFLGKAVPDEPYPKTNSTEEFTERARNLIDKGTIDLDK</sequence>
<gene>
    <name evidence="1" type="ORF">DM01DRAFT_1336109</name>
</gene>
<keyword evidence="2" id="KW-1185">Reference proteome</keyword>
<evidence type="ECO:0008006" key="3">
    <source>
        <dbReference type="Google" id="ProtNLM"/>
    </source>
</evidence>